<keyword evidence="2" id="KW-1133">Transmembrane helix</keyword>
<evidence type="ECO:0000256" key="2">
    <source>
        <dbReference type="SAM" id="Phobius"/>
    </source>
</evidence>
<proteinExistence type="predicted"/>
<comment type="caution">
    <text evidence="3">The sequence shown here is derived from an EMBL/GenBank/DDBJ whole genome shotgun (WGS) entry which is preliminary data.</text>
</comment>
<gene>
    <name evidence="3" type="ORF">C9I43_16880</name>
</gene>
<feature type="transmembrane region" description="Helical" evidence="2">
    <location>
        <begin position="7"/>
        <end position="25"/>
    </location>
</feature>
<evidence type="ECO:0000256" key="1">
    <source>
        <dbReference type="SAM" id="MobiDB-lite"/>
    </source>
</evidence>
<keyword evidence="2" id="KW-0472">Membrane</keyword>
<dbReference type="Proteomes" id="UP000240506">
    <property type="component" value="Unassembled WGS sequence"/>
</dbReference>
<accession>A0ABX5HPE5</accession>
<evidence type="ECO:0008006" key="5">
    <source>
        <dbReference type="Google" id="ProtNLM"/>
    </source>
</evidence>
<dbReference type="EMBL" id="PYSG01000003">
    <property type="protein sequence ID" value="PTA48743.1"/>
    <property type="molecule type" value="Genomic_DNA"/>
</dbReference>
<sequence>MLAHQLYFIRIVLMALMMLFMQSIIPVSAQLVSEPESEPSVTSLSKLKKTEPLPLGTLLDSHGQPINIPHQTQSALEYSTPVTVPINPSKTKTTQSVKTSKAKKLNRKQQLASRNHVANDPNCRWLDQRIGQLEAQLNGKQSNNLQHVSDEASIRNKEWQCLKCGAEGPDQNDHSNCQYRRETNTK</sequence>
<evidence type="ECO:0000313" key="4">
    <source>
        <dbReference type="Proteomes" id="UP000240506"/>
    </source>
</evidence>
<keyword evidence="2" id="KW-0812">Transmembrane</keyword>
<organism evidence="3 4">
    <name type="scientific">Shewanella morhuae</name>
    <dbReference type="NCBI Taxonomy" id="365591"/>
    <lineage>
        <taxon>Bacteria</taxon>
        <taxon>Pseudomonadati</taxon>
        <taxon>Pseudomonadota</taxon>
        <taxon>Gammaproteobacteria</taxon>
        <taxon>Alteromonadales</taxon>
        <taxon>Shewanellaceae</taxon>
        <taxon>Shewanella</taxon>
    </lineage>
</organism>
<keyword evidence="4" id="KW-1185">Reference proteome</keyword>
<protein>
    <recommendedName>
        <fullName evidence="5">Secreted protein</fullName>
    </recommendedName>
</protein>
<dbReference type="RefSeq" id="WP_107884688.1">
    <property type="nucleotide sequence ID" value="NZ_PYSG01000003.1"/>
</dbReference>
<reference evidence="3 4" key="1">
    <citation type="submission" date="2018-04" db="EMBL/GenBank/DDBJ databases">
        <title>Genomic sequence of a freshwater isolate of Shewanella morhuae.</title>
        <authorList>
            <person name="Castillo D.E."/>
            <person name="Gram L."/>
        </authorList>
    </citation>
    <scope>NUCLEOTIDE SEQUENCE [LARGE SCALE GENOMIC DNA]</scope>
    <source>
        <strain evidence="3 4">CW7</strain>
    </source>
</reference>
<evidence type="ECO:0000313" key="3">
    <source>
        <dbReference type="EMBL" id="PTA48743.1"/>
    </source>
</evidence>
<feature type="region of interest" description="Disordered" evidence="1">
    <location>
        <begin position="165"/>
        <end position="186"/>
    </location>
</feature>
<name>A0ABX5HPE5_9GAMM</name>